<proteinExistence type="predicted"/>
<dbReference type="Proteomes" id="UP000000343">
    <property type="component" value="Chromosome"/>
</dbReference>
<organism evidence="3">
    <name type="scientific">Granulicella tundricola (strain ATCC BAA-1859 / DSM 23138 / MP5ACTX9)</name>
    <dbReference type="NCBI Taxonomy" id="1198114"/>
    <lineage>
        <taxon>Bacteria</taxon>
        <taxon>Pseudomonadati</taxon>
        <taxon>Acidobacteriota</taxon>
        <taxon>Terriglobia</taxon>
        <taxon>Terriglobales</taxon>
        <taxon>Acidobacteriaceae</taxon>
        <taxon>Granulicella</taxon>
    </lineage>
</organism>
<evidence type="ECO:0000259" key="1">
    <source>
        <dbReference type="Pfam" id="PF06527"/>
    </source>
</evidence>
<reference evidence="3" key="1">
    <citation type="submission" date="2011-01" db="EMBL/GenBank/DDBJ databases">
        <title>Complete sequence of chromosome of Acidobacterium sp. MP5ACTX9.</title>
        <authorList>
            <consortium name="US DOE Joint Genome Institute"/>
            <person name="Lucas S."/>
            <person name="Copeland A."/>
            <person name="Lapidus A."/>
            <person name="Cheng J.-F."/>
            <person name="Goodwin L."/>
            <person name="Pitluck S."/>
            <person name="Teshima H."/>
            <person name="Detter J.C."/>
            <person name="Han C."/>
            <person name="Tapia R."/>
            <person name="Land M."/>
            <person name="Hauser L."/>
            <person name="Kyrpides N."/>
            <person name="Ivanova N."/>
            <person name="Ovchinnikova G."/>
            <person name="Pagani I."/>
            <person name="Rawat S.R."/>
            <person name="Mannisto M."/>
            <person name="Haggblom M.M."/>
            <person name="Woyke T."/>
        </authorList>
    </citation>
    <scope>NUCLEOTIDE SEQUENCE [LARGE SCALE GENOMIC DNA]</scope>
    <source>
        <strain evidence="3">MP5ACTX9</strain>
    </source>
</reference>
<sequence length="327" mass="37429">MISSWLLRIALRNGMKPQSFCKLLWPNRSFWNHSIDRYASQDLLEDLSRCTATPLQTLQKHSLAAYKGILFADLIRNGNTPWVLPLGIFHRRFRRTGLSFCPECLATGEPYFRRRWRLSLATLCLIHKRPLLDGCSVCHEPLQPHRIDMGSKNPYTSAAVFRCSACSFDLRSARSSTLTDLWLWKSESASDQFLTATPCEAARAMEYFSVLRHLLFMLTSRRSRLTPFRTLAASAIPSPLVESWKKDDETSLGFDAMRIDVRRVFIGAAYWLLEDWPRRFLDLACAARLRGSDLTRDFPSMPTSFAVVAANLPARQNELVLHQVMVP</sequence>
<feature type="domain" description="TniQ" evidence="1">
    <location>
        <begin position="2"/>
        <end position="131"/>
    </location>
</feature>
<evidence type="ECO:0000313" key="2">
    <source>
        <dbReference type="EMBL" id="ADW68068.1"/>
    </source>
</evidence>
<dbReference type="EMBL" id="CP002480">
    <property type="protein sequence ID" value="ADW68068.1"/>
    <property type="molecule type" value="Genomic_DNA"/>
</dbReference>
<dbReference type="InterPro" id="IPR009492">
    <property type="entry name" value="TniQ"/>
</dbReference>
<dbReference type="KEGG" id="acm:AciX9_1002"/>
<gene>
    <name evidence="2" type="ordered locus">AciX9_1002</name>
</gene>
<protein>
    <recommendedName>
        <fullName evidence="1">TniQ domain-containing protein</fullName>
    </recommendedName>
</protein>
<dbReference type="PaxDb" id="1198114-AciX9_1002"/>
<dbReference type="STRING" id="1198114.AciX9_1002"/>
<accession>E8X2D6</accession>
<dbReference type="AlphaFoldDB" id="E8X2D6"/>
<keyword evidence="3" id="KW-1185">Reference proteome</keyword>
<evidence type="ECO:0000313" key="3">
    <source>
        <dbReference type="Proteomes" id="UP000000343"/>
    </source>
</evidence>
<dbReference type="HOGENOM" id="CLU_059693_0_0_0"/>
<dbReference type="Pfam" id="PF06527">
    <property type="entry name" value="TniQ"/>
    <property type="match status" value="1"/>
</dbReference>
<dbReference type="eggNOG" id="ENOG50309MK">
    <property type="taxonomic scope" value="Bacteria"/>
</dbReference>
<name>E8X2D6_GRATM</name>